<gene>
    <name evidence="2" type="ORF">SO802_027258</name>
</gene>
<protein>
    <recommendedName>
        <fullName evidence="1">RNase H type-1 domain-containing protein</fullName>
    </recommendedName>
</protein>
<dbReference type="InterPro" id="IPR036397">
    <property type="entry name" value="RNaseH_sf"/>
</dbReference>
<keyword evidence="3" id="KW-1185">Reference proteome</keyword>
<dbReference type="InterPro" id="IPR052929">
    <property type="entry name" value="RNase_H-like_EbsB-rel"/>
</dbReference>
<dbReference type="InterPro" id="IPR002156">
    <property type="entry name" value="RNaseH_domain"/>
</dbReference>
<evidence type="ECO:0000259" key="1">
    <source>
        <dbReference type="Pfam" id="PF13456"/>
    </source>
</evidence>
<dbReference type="GO" id="GO:0003676">
    <property type="term" value="F:nucleic acid binding"/>
    <property type="evidence" value="ECO:0007669"/>
    <property type="project" value="InterPro"/>
</dbReference>
<dbReference type="GO" id="GO:0004523">
    <property type="term" value="F:RNA-DNA hybrid ribonuclease activity"/>
    <property type="evidence" value="ECO:0007669"/>
    <property type="project" value="InterPro"/>
</dbReference>
<proteinExistence type="predicted"/>
<dbReference type="Pfam" id="PF13456">
    <property type="entry name" value="RVT_3"/>
    <property type="match status" value="1"/>
</dbReference>
<dbReference type="Proteomes" id="UP001459277">
    <property type="component" value="Unassembled WGS sequence"/>
</dbReference>
<dbReference type="PANTHER" id="PTHR47074">
    <property type="entry name" value="BNAC02G40300D PROTEIN"/>
    <property type="match status" value="1"/>
</dbReference>
<dbReference type="PANTHER" id="PTHR47074:SF11">
    <property type="entry name" value="REVERSE TRANSCRIPTASE-LIKE PROTEIN"/>
    <property type="match status" value="1"/>
</dbReference>
<name>A0AAW2C2W1_9ROSI</name>
<comment type="caution">
    <text evidence="2">The sequence shown here is derived from an EMBL/GenBank/DDBJ whole genome shotgun (WGS) entry which is preliminary data.</text>
</comment>
<dbReference type="Gene3D" id="3.30.420.10">
    <property type="entry name" value="Ribonuclease H-like superfamily/Ribonuclease H"/>
    <property type="match status" value="1"/>
</dbReference>
<reference evidence="2 3" key="1">
    <citation type="submission" date="2024-01" db="EMBL/GenBank/DDBJ databases">
        <title>A telomere-to-telomere, gap-free genome of sweet tea (Lithocarpus litseifolius).</title>
        <authorList>
            <person name="Zhou J."/>
        </authorList>
    </citation>
    <scope>NUCLEOTIDE SEQUENCE [LARGE SCALE GENOMIC DNA]</scope>
    <source>
        <strain evidence="2">Zhou-2022a</strain>
        <tissue evidence="2">Leaf</tissue>
    </source>
</reference>
<evidence type="ECO:0000313" key="2">
    <source>
        <dbReference type="EMBL" id="KAK9992273.1"/>
    </source>
</evidence>
<dbReference type="AlphaFoldDB" id="A0AAW2C2W1"/>
<dbReference type="EMBL" id="JAZDWU010000009">
    <property type="protein sequence ID" value="KAK9992273.1"/>
    <property type="molecule type" value="Genomic_DNA"/>
</dbReference>
<sequence length="171" mass="18967">MATSSNDIVNIILNPPLPTHQSSDLKTVSLIMALTLEEIWRLSNSNLHSKGHFNLADSVILIHRRVREFSECAKAALAVVARDSRGSLCNIWARTSSHCSPLQAEVEALLWAVSIAKSEKWSHVIFEGDAKICFDALTSVSDPPNLAIQASISSPYSCQMFLSFRFFVFLF</sequence>
<accession>A0AAW2C2W1</accession>
<organism evidence="2 3">
    <name type="scientific">Lithocarpus litseifolius</name>
    <dbReference type="NCBI Taxonomy" id="425828"/>
    <lineage>
        <taxon>Eukaryota</taxon>
        <taxon>Viridiplantae</taxon>
        <taxon>Streptophyta</taxon>
        <taxon>Embryophyta</taxon>
        <taxon>Tracheophyta</taxon>
        <taxon>Spermatophyta</taxon>
        <taxon>Magnoliopsida</taxon>
        <taxon>eudicotyledons</taxon>
        <taxon>Gunneridae</taxon>
        <taxon>Pentapetalae</taxon>
        <taxon>rosids</taxon>
        <taxon>fabids</taxon>
        <taxon>Fagales</taxon>
        <taxon>Fagaceae</taxon>
        <taxon>Lithocarpus</taxon>
    </lineage>
</organism>
<feature type="domain" description="RNase H type-1" evidence="1">
    <location>
        <begin position="74"/>
        <end position="144"/>
    </location>
</feature>
<evidence type="ECO:0000313" key="3">
    <source>
        <dbReference type="Proteomes" id="UP001459277"/>
    </source>
</evidence>